<keyword evidence="1" id="KW-0472">Membrane</keyword>
<accession>A0A9D1Z421</accession>
<organism evidence="3 4">
    <name type="scientific">Candidatus Intestinimonas merdavium</name>
    <dbReference type="NCBI Taxonomy" id="2838622"/>
    <lineage>
        <taxon>Bacteria</taxon>
        <taxon>Bacillati</taxon>
        <taxon>Bacillota</taxon>
        <taxon>Clostridia</taxon>
        <taxon>Eubacteriales</taxon>
        <taxon>Intestinimonas</taxon>
    </lineage>
</organism>
<gene>
    <name evidence="3" type="ORF">H9826_06630</name>
</gene>
<protein>
    <submittedName>
        <fullName evidence="3">Zinc ribbon domain-containing protein</fullName>
    </submittedName>
</protein>
<keyword evidence="1" id="KW-0812">Transmembrane</keyword>
<comment type="caution">
    <text evidence="3">The sequence shown here is derived from an EMBL/GenBank/DDBJ whole genome shotgun (WGS) entry which is preliminary data.</text>
</comment>
<reference evidence="3" key="1">
    <citation type="journal article" date="2021" name="PeerJ">
        <title>Extensive microbial diversity within the chicken gut microbiome revealed by metagenomics and culture.</title>
        <authorList>
            <person name="Gilroy R."/>
            <person name="Ravi A."/>
            <person name="Getino M."/>
            <person name="Pursley I."/>
            <person name="Horton D.L."/>
            <person name="Alikhan N.F."/>
            <person name="Baker D."/>
            <person name="Gharbi K."/>
            <person name="Hall N."/>
            <person name="Watson M."/>
            <person name="Adriaenssens E.M."/>
            <person name="Foster-Nyarko E."/>
            <person name="Jarju S."/>
            <person name="Secka A."/>
            <person name="Antonio M."/>
            <person name="Oren A."/>
            <person name="Chaudhuri R.R."/>
            <person name="La Ragione R."/>
            <person name="Hildebrand F."/>
            <person name="Pallen M.J."/>
        </authorList>
    </citation>
    <scope>NUCLEOTIDE SEQUENCE</scope>
    <source>
        <strain evidence="3">CHK33-7979</strain>
    </source>
</reference>
<evidence type="ECO:0000313" key="4">
    <source>
        <dbReference type="Proteomes" id="UP000886824"/>
    </source>
</evidence>
<evidence type="ECO:0000259" key="2">
    <source>
        <dbReference type="Pfam" id="PF13240"/>
    </source>
</evidence>
<evidence type="ECO:0000313" key="3">
    <source>
        <dbReference type="EMBL" id="HIY73629.1"/>
    </source>
</evidence>
<dbReference type="Pfam" id="PF13240">
    <property type="entry name" value="Zn_Ribbon_1"/>
    <property type="match status" value="1"/>
</dbReference>
<keyword evidence="1" id="KW-1133">Transmembrane helix</keyword>
<name>A0A9D1Z421_9FIRM</name>
<reference evidence="3" key="2">
    <citation type="submission" date="2021-04" db="EMBL/GenBank/DDBJ databases">
        <authorList>
            <person name="Gilroy R."/>
        </authorList>
    </citation>
    <scope>NUCLEOTIDE SEQUENCE</scope>
    <source>
        <strain evidence="3">CHK33-7979</strain>
    </source>
</reference>
<proteinExistence type="predicted"/>
<dbReference type="InterPro" id="IPR026870">
    <property type="entry name" value="Zinc_ribbon_dom"/>
</dbReference>
<dbReference type="AlphaFoldDB" id="A0A9D1Z421"/>
<feature type="transmembrane region" description="Helical" evidence="1">
    <location>
        <begin position="69"/>
        <end position="93"/>
    </location>
</feature>
<dbReference type="EMBL" id="DXCX01000070">
    <property type="protein sequence ID" value="HIY73629.1"/>
    <property type="molecule type" value="Genomic_DNA"/>
</dbReference>
<feature type="transmembrane region" description="Helical" evidence="1">
    <location>
        <begin position="37"/>
        <end position="57"/>
    </location>
</feature>
<feature type="domain" description="Zinc-ribbon" evidence="2">
    <location>
        <begin position="3"/>
        <end position="23"/>
    </location>
</feature>
<dbReference type="Proteomes" id="UP000886824">
    <property type="component" value="Unassembled WGS sequence"/>
</dbReference>
<evidence type="ECO:0000256" key="1">
    <source>
        <dbReference type="SAM" id="Phobius"/>
    </source>
</evidence>
<sequence>MAYCKRCGFPIADGAATCPSCGAYQNNGPEVVDNGGIGWGILGCCIPIAGLVLFLVWKDQRPRTAKAAGIGALVSVILGALWYLIVIAMGVGASLM</sequence>